<gene>
    <name evidence="1" type="ORF">HIU99_07520</name>
</gene>
<keyword evidence="2" id="KW-1185">Reference proteome</keyword>
<organism evidence="1 2">
    <name type="scientific">Marinobacter orientalis</name>
    <dbReference type="NCBI Taxonomy" id="1928859"/>
    <lineage>
        <taxon>Bacteria</taxon>
        <taxon>Pseudomonadati</taxon>
        <taxon>Pseudomonadota</taxon>
        <taxon>Gammaproteobacteria</taxon>
        <taxon>Pseudomonadales</taxon>
        <taxon>Marinobacteraceae</taxon>
        <taxon>Marinobacter</taxon>
    </lineage>
</organism>
<evidence type="ECO:0000313" key="1">
    <source>
        <dbReference type="EMBL" id="NMT63447.1"/>
    </source>
</evidence>
<comment type="caution">
    <text evidence="1">The sequence shown here is derived from an EMBL/GenBank/DDBJ whole genome shotgun (WGS) entry which is preliminary data.</text>
</comment>
<sequence>MSIVLKAHMISRALFEFDPMNTCCKENDCFDEYDRIGEGVEGRLRQGFSLKQALVLELAESFFEDGSLHTDCLDQVVSYLEGRDY</sequence>
<evidence type="ECO:0000313" key="2">
    <source>
        <dbReference type="Proteomes" id="UP000567186"/>
    </source>
</evidence>
<dbReference type="OrthoDB" id="6169716at2"/>
<dbReference type="EMBL" id="JABCKY010000001">
    <property type="protein sequence ID" value="NMT63447.1"/>
    <property type="molecule type" value="Genomic_DNA"/>
</dbReference>
<name>A0A7Y0WS38_9GAMM</name>
<accession>A0A7Y0WS38</accession>
<protein>
    <submittedName>
        <fullName evidence="1">Uncharacterized protein</fullName>
    </submittedName>
</protein>
<dbReference type="Proteomes" id="UP000567186">
    <property type="component" value="Unassembled WGS sequence"/>
</dbReference>
<proteinExistence type="predicted"/>
<reference evidence="1 2" key="1">
    <citation type="submission" date="2020-04" db="EMBL/GenBank/DDBJ databases">
        <title>Marinobacter oceani sp. nov., isolated from marine solar saltern.</title>
        <authorList>
            <person name="Chen X.-Y."/>
        </authorList>
    </citation>
    <scope>NUCLEOTIDE SEQUENCE [LARGE SCALE GENOMIC DNA]</scope>
    <source>
        <strain evidence="1 2">W62</strain>
    </source>
</reference>
<dbReference type="RefSeq" id="WP_135955867.1">
    <property type="nucleotide sequence ID" value="NZ_JABCKY010000001.1"/>
</dbReference>
<dbReference type="AlphaFoldDB" id="A0A7Y0WS38"/>